<dbReference type="Gene3D" id="3.40.50.1820">
    <property type="entry name" value="alpha/beta hydrolase"/>
    <property type="match status" value="1"/>
</dbReference>
<evidence type="ECO:0000313" key="3">
    <source>
        <dbReference type="Proteomes" id="UP000286268"/>
    </source>
</evidence>
<evidence type="ECO:0000313" key="2">
    <source>
        <dbReference type="EMBL" id="QAA34131.1"/>
    </source>
</evidence>
<accession>A0A3R5UHW5</accession>
<dbReference type="Pfam" id="PF12695">
    <property type="entry name" value="Abhydrolase_5"/>
    <property type="match status" value="1"/>
</dbReference>
<keyword evidence="2" id="KW-0378">Hydrolase</keyword>
<feature type="domain" description="Alpha/beta hydrolase fold-5" evidence="1">
    <location>
        <begin position="68"/>
        <end position="231"/>
    </location>
</feature>
<dbReference type="OrthoDB" id="9780932at2"/>
<reference evidence="2 3" key="1">
    <citation type="submission" date="2018-01" db="EMBL/GenBank/DDBJ databases">
        <title>Genome Sequencing and Assembly of Anaerobacter polyendosporus strain CT4.</title>
        <authorList>
            <person name="Tachaapaikoon C."/>
            <person name="Sutheeworapong S."/>
            <person name="Jenjaroenpun P."/>
            <person name="Wongsurawat T."/>
            <person name="Nookeaw I."/>
            <person name="Cheawchanlertfa P."/>
            <person name="Kosugi A."/>
            <person name="Cheevadhanarak S."/>
            <person name="Ratanakhanokchai K."/>
        </authorList>
    </citation>
    <scope>NUCLEOTIDE SEQUENCE [LARGE SCALE GENOMIC DNA]</scope>
    <source>
        <strain evidence="2 3">CT4</strain>
    </source>
</reference>
<dbReference type="InterPro" id="IPR029059">
    <property type="entry name" value="AB_hydrolase_5"/>
</dbReference>
<sequence length="247" mass="26979">MKKKKKLLLFLSIMLVLILTTGIIYLNTYYKAEESIETMASEDSGVTVNDKAGYIEIVPKSEKSDVGFIFYPGGKVDENAYIKFMEKIADKGFNVYIAKMPFKLAVFDSKAADKIIADNKDVKSWAIGGHSLGGVMAESYAYSNQDKIKGVAFYGSYPLKDKSLKGSNLKVISLWGENDKVAKLDKVKAAKDELPDTAVFKQIDGGNHGGFGSYGHQKGDGKATISSDQQQAIAAELTANMLKSLKE</sequence>
<dbReference type="AlphaFoldDB" id="A0A3R5UHW5"/>
<proteinExistence type="predicted"/>
<keyword evidence="3" id="KW-1185">Reference proteome</keyword>
<protein>
    <submittedName>
        <fullName evidence="2">Alpha/beta hydrolase</fullName>
    </submittedName>
</protein>
<dbReference type="EMBL" id="CP025746">
    <property type="protein sequence ID" value="QAA34131.1"/>
    <property type="molecule type" value="Genomic_DNA"/>
</dbReference>
<dbReference type="Proteomes" id="UP000286268">
    <property type="component" value="Chromosome"/>
</dbReference>
<gene>
    <name evidence="2" type="ORF">C1I91_22250</name>
</gene>
<evidence type="ECO:0000259" key="1">
    <source>
        <dbReference type="Pfam" id="PF12695"/>
    </source>
</evidence>
<organism evidence="2 3">
    <name type="scientific">Clostridium manihotivorum</name>
    <dbReference type="NCBI Taxonomy" id="2320868"/>
    <lineage>
        <taxon>Bacteria</taxon>
        <taxon>Bacillati</taxon>
        <taxon>Bacillota</taxon>
        <taxon>Clostridia</taxon>
        <taxon>Eubacteriales</taxon>
        <taxon>Clostridiaceae</taxon>
        <taxon>Clostridium</taxon>
    </lineage>
</organism>
<dbReference type="GO" id="GO:0016787">
    <property type="term" value="F:hydrolase activity"/>
    <property type="evidence" value="ECO:0007669"/>
    <property type="project" value="UniProtKB-KW"/>
</dbReference>
<dbReference type="RefSeq" id="WP_128214852.1">
    <property type="nucleotide sequence ID" value="NZ_CP025746.1"/>
</dbReference>
<dbReference type="KEGG" id="cmah:C1I91_22250"/>
<dbReference type="InterPro" id="IPR029058">
    <property type="entry name" value="AB_hydrolase_fold"/>
</dbReference>
<name>A0A3R5UHW5_9CLOT</name>
<dbReference type="SUPFAM" id="SSF53474">
    <property type="entry name" value="alpha/beta-Hydrolases"/>
    <property type="match status" value="1"/>
</dbReference>